<reference evidence="2" key="1">
    <citation type="submission" date="2018-11" db="EMBL/GenBank/DDBJ databases">
        <authorList>
            <consortium name="Pathogen Informatics"/>
        </authorList>
    </citation>
    <scope>NUCLEOTIDE SEQUENCE</scope>
</reference>
<dbReference type="EMBL" id="CAAALY010035949">
    <property type="protein sequence ID" value="VEL18173.1"/>
    <property type="molecule type" value="Genomic_DNA"/>
</dbReference>
<sequence>MFGYVGDSEAIQVKETLGKPLRRITICRFWGLMIDRFSQRLGIRRVVAVMITSIAFGPTIKVTGAVYVVAYDFILNEF</sequence>
<gene>
    <name evidence="2" type="ORF">PXEA_LOCUS11613</name>
</gene>
<proteinExistence type="predicted"/>
<keyword evidence="1" id="KW-0812">Transmembrane</keyword>
<evidence type="ECO:0000256" key="1">
    <source>
        <dbReference type="SAM" id="Phobius"/>
    </source>
</evidence>
<keyword evidence="3" id="KW-1185">Reference proteome</keyword>
<comment type="caution">
    <text evidence="2">The sequence shown here is derived from an EMBL/GenBank/DDBJ whole genome shotgun (WGS) entry which is preliminary data.</text>
</comment>
<feature type="transmembrane region" description="Helical" evidence="1">
    <location>
        <begin position="46"/>
        <end position="70"/>
    </location>
</feature>
<dbReference type="Proteomes" id="UP000784294">
    <property type="component" value="Unassembled WGS sequence"/>
</dbReference>
<keyword evidence="1" id="KW-0472">Membrane</keyword>
<organism evidence="2 3">
    <name type="scientific">Protopolystoma xenopodis</name>
    <dbReference type="NCBI Taxonomy" id="117903"/>
    <lineage>
        <taxon>Eukaryota</taxon>
        <taxon>Metazoa</taxon>
        <taxon>Spiralia</taxon>
        <taxon>Lophotrochozoa</taxon>
        <taxon>Platyhelminthes</taxon>
        <taxon>Monogenea</taxon>
        <taxon>Polyopisthocotylea</taxon>
        <taxon>Polystomatidea</taxon>
        <taxon>Polystomatidae</taxon>
        <taxon>Protopolystoma</taxon>
    </lineage>
</organism>
<keyword evidence="1" id="KW-1133">Transmembrane helix</keyword>
<dbReference type="AlphaFoldDB" id="A0A3S5BB12"/>
<name>A0A3S5BB12_9PLAT</name>
<accession>A0A3S5BB12</accession>
<evidence type="ECO:0000313" key="3">
    <source>
        <dbReference type="Proteomes" id="UP000784294"/>
    </source>
</evidence>
<protein>
    <submittedName>
        <fullName evidence="2">Uncharacterized protein</fullName>
    </submittedName>
</protein>
<evidence type="ECO:0000313" key="2">
    <source>
        <dbReference type="EMBL" id="VEL18173.1"/>
    </source>
</evidence>